<accession>A0A2P8CZS3</accession>
<proteinExistence type="predicted"/>
<gene>
    <name evidence="3" type="ORF">B0I18_108192</name>
</gene>
<evidence type="ECO:0000259" key="2">
    <source>
        <dbReference type="Pfam" id="PF18962"/>
    </source>
</evidence>
<sequence length="358" mass="37741">MKKSTLIAALFVCTGIAQAQTPEKKSVALVTKQTSLGCFYCGDWGWTVGHDVYEDLKTSGKGVYIAVYDLDQGAFGATDNFSNPTGSAIEGSALFSNKEGNPTFKVNGKGSGTGPYPNSYDDRNSIVSAAGQFATSDAAASSAVNYSISGTKVTATAKSKFWTASNGEYYMACYVLEDSIPNVQNGQTGKVVHNAVLRASMTSSSAWGEQIANGAVAANTEATKSYSVDIDAKWQKTKLRVVSVIWKKTAANKYEVVNVASGKPGTTGIKDLTEVSDLSITPNPAKGTVWISCYAKKATALDIRITDNLGRMLYSSSVKATEGANQYQLNTTGLASGVYNLTLSSGTGMISKRLSVLP</sequence>
<organism evidence="3 4">
    <name type="scientific">Taibaiella chishuiensis</name>
    <dbReference type="NCBI Taxonomy" id="1434707"/>
    <lineage>
        <taxon>Bacteria</taxon>
        <taxon>Pseudomonadati</taxon>
        <taxon>Bacteroidota</taxon>
        <taxon>Chitinophagia</taxon>
        <taxon>Chitinophagales</taxon>
        <taxon>Chitinophagaceae</taxon>
        <taxon>Taibaiella</taxon>
    </lineage>
</organism>
<dbReference type="Gene3D" id="2.60.40.10">
    <property type="entry name" value="Immunoglobulins"/>
    <property type="match status" value="1"/>
</dbReference>
<comment type="caution">
    <text evidence="3">The sequence shown here is derived from an EMBL/GenBank/DDBJ whole genome shotgun (WGS) entry which is preliminary data.</text>
</comment>
<feature type="signal peptide" evidence="1">
    <location>
        <begin position="1"/>
        <end position="19"/>
    </location>
</feature>
<dbReference type="Pfam" id="PF11551">
    <property type="entry name" value="Omp28"/>
    <property type="match status" value="1"/>
</dbReference>
<dbReference type="InterPro" id="IPR026444">
    <property type="entry name" value="Secre_tail"/>
</dbReference>
<feature type="chain" id="PRO_5015164441" evidence="1">
    <location>
        <begin position="20"/>
        <end position="358"/>
    </location>
</feature>
<dbReference type="OrthoDB" id="645272at2"/>
<dbReference type="Pfam" id="PF18962">
    <property type="entry name" value="Por_Secre_tail"/>
    <property type="match status" value="1"/>
</dbReference>
<keyword evidence="4" id="KW-1185">Reference proteome</keyword>
<dbReference type="AlphaFoldDB" id="A0A2P8CZS3"/>
<evidence type="ECO:0000313" key="4">
    <source>
        <dbReference type="Proteomes" id="UP000240572"/>
    </source>
</evidence>
<evidence type="ECO:0000256" key="1">
    <source>
        <dbReference type="SAM" id="SignalP"/>
    </source>
</evidence>
<dbReference type="Proteomes" id="UP000240572">
    <property type="component" value="Unassembled WGS sequence"/>
</dbReference>
<dbReference type="EMBL" id="PYGD01000008">
    <property type="protein sequence ID" value="PSK90461.1"/>
    <property type="molecule type" value="Genomic_DNA"/>
</dbReference>
<keyword evidence="1" id="KW-0732">Signal</keyword>
<feature type="domain" description="Secretion system C-terminal sorting" evidence="2">
    <location>
        <begin position="282"/>
        <end position="355"/>
    </location>
</feature>
<dbReference type="InterPro" id="IPR021615">
    <property type="entry name" value="Omp28"/>
</dbReference>
<name>A0A2P8CZS3_9BACT</name>
<dbReference type="RefSeq" id="WP_106524331.1">
    <property type="nucleotide sequence ID" value="NZ_PYGD01000008.1"/>
</dbReference>
<dbReference type="NCBIfam" id="TIGR04183">
    <property type="entry name" value="Por_Secre_tail"/>
    <property type="match status" value="1"/>
</dbReference>
<reference evidence="3 4" key="1">
    <citation type="submission" date="2018-03" db="EMBL/GenBank/DDBJ databases">
        <title>Genomic Encyclopedia of Type Strains, Phase III (KMG-III): the genomes of soil and plant-associated and newly described type strains.</title>
        <authorList>
            <person name="Whitman W."/>
        </authorList>
    </citation>
    <scope>NUCLEOTIDE SEQUENCE [LARGE SCALE GENOMIC DNA]</scope>
    <source>
        <strain evidence="3 4">CGMCC 1.12700</strain>
    </source>
</reference>
<dbReference type="InterPro" id="IPR013783">
    <property type="entry name" value="Ig-like_fold"/>
</dbReference>
<protein>
    <submittedName>
        <fullName evidence="3">Putative secreted protein (Por secretion system target)</fullName>
    </submittedName>
</protein>
<evidence type="ECO:0000313" key="3">
    <source>
        <dbReference type="EMBL" id="PSK90461.1"/>
    </source>
</evidence>